<proteinExistence type="predicted"/>
<dbReference type="EMBL" id="AP018694">
    <property type="protein sequence ID" value="BBE20120.1"/>
    <property type="molecule type" value="Genomic_DNA"/>
</dbReference>
<dbReference type="KEGG" id="anf:AQPE_4311"/>
<keyword evidence="2" id="KW-1185">Reference proteome</keyword>
<gene>
    <name evidence="1" type="ORF">AQPE_4311</name>
</gene>
<protein>
    <submittedName>
        <fullName evidence="1">Uncharacterized protein</fullName>
    </submittedName>
</protein>
<evidence type="ECO:0000313" key="2">
    <source>
        <dbReference type="Proteomes" id="UP001193389"/>
    </source>
</evidence>
<dbReference type="AlphaFoldDB" id="A0A5K7SEW2"/>
<dbReference type="Proteomes" id="UP001193389">
    <property type="component" value="Chromosome"/>
</dbReference>
<name>A0A5K7SEW2_9BACT</name>
<reference evidence="1" key="1">
    <citation type="journal article" date="2020" name="Int. J. Syst. Evol. Microbiol.">
        <title>Aquipluma nitroreducens gen. nov. sp. nov., a novel facultatively anaerobic bacterium isolated from a freshwater lake.</title>
        <authorList>
            <person name="Watanabe M."/>
            <person name="Kojima H."/>
            <person name="Fukui M."/>
        </authorList>
    </citation>
    <scope>NUCLEOTIDE SEQUENCE</scope>
    <source>
        <strain evidence="1">MeG22</strain>
    </source>
</reference>
<sequence length="74" mass="8157">MSLANASAAIAVLEDSFNKVKTSISAYIFKNEAEEIHFFKVTNTQLFSKLIYCQKVCRIEAARPAGSNTAIKTI</sequence>
<evidence type="ECO:0000313" key="1">
    <source>
        <dbReference type="EMBL" id="BBE20120.1"/>
    </source>
</evidence>
<accession>A0A5K7SEW2</accession>
<organism evidence="1 2">
    <name type="scientific">Aquipluma nitroreducens</name>
    <dbReference type="NCBI Taxonomy" id="2010828"/>
    <lineage>
        <taxon>Bacteria</taxon>
        <taxon>Pseudomonadati</taxon>
        <taxon>Bacteroidota</taxon>
        <taxon>Bacteroidia</taxon>
        <taxon>Marinilabiliales</taxon>
        <taxon>Prolixibacteraceae</taxon>
        <taxon>Aquipluma</taxon>
    </lineage>
</organism>